<evidence type="ECO:0000256" key="1">
    <source>
        <dbReference type="SAM" id="MobiDB-lite"/>
    </source>
</evidence>
<reference evidence="2 3" key="1">
    <citation type="journal article" date="2017" name="Mol. Biol. Evol.">
        <title>The 4-celled Tetrabaena socialis nuclear genome reveals the essential components for genetic control of cell number at the origin of multicellularity in the volvocine lineage.</title>
        <authorList>
            <person name="Featherston J."/>
            <person name="Arakaki Y."/>
            <person name="Hanschen E.R."/>
            <person name="Ferris P.J."/>
            <person name="Michod R.E."/>
            <person name="Olson B.J.S.C."/>
            <person name="Nozaki H."/>
            <person name="Durand P.M."/>
        </authorList>
    </citation>
    <scope>NUCLEOTIDE SEQUENCE [LARGE SCALE GENOMIC DNA]</scope>
    <source>
        <strain evidence="2 3">NIES-571</strain>
    </source>
</reference>
<evidence type="ECO:0000313" key="3">
    <source>
        <dbReference type="Proteomes" id="UP000236333"/>
    </source>
</evidence>
<dbReference type="EMBL" id="PGGS01000905">
    <property type="protein sequence ID" value="PNH01410.1"/>
    <property type="molecule type" value="Genomic_DNA"/>
</dbReference>
<feature type="region of interest" description="Disordered" evidence="1">
    <location>
        <begin position="1"/>
        <end position="36"/>
    </location>
</feature>
<keyword evidence="3" id="KW-1185">Reference proteome</keyword>
<name>A0A2J7ZMD3_9CHLO</name>
<gene>
    <name evidence="2" type="ORF">TSOC_012712</name>
</gene>
<comment type="caution">
    <text evidence="2">The sequence shown here is derived from an EMBL/GenBank/DDBJ whole genome shotgun (WGS) entry which is preliminary data.</text>
</comment>
<dbReference type="Proteomes" id="UP000236333">
    <property type="component" value="Unassembled WGS sequence"/>
</dbReference>
<evidence type="ECO:0000313" key="2">
    <source>
        <dbReference type="EMBL" id="PNH01410.1"/>
    </source>
</evidence>
<organism evidence="2 3">
    <name type="scientific">Tetrabaena socialis</name>
    <dbReference type="NCBI Taxonomy" id="47790"/>
    <lineage>
        <taxon>Eukaryota</taxon>
        <taxon>Viridiplantae</taxon>
        <taxon>Chlorophyta</taxon>
        <taxon>core chlorophytes</taxon>
        <taxon>Chlorophyceae</taxon>
        <taxon>CS clade</taxon>
        <taxon>Chlamydomonadales</taxon>
        <taxon>Tetrabaenaceae</taxon>
        <taxon>Tetrabaena</taxon>
    </lineage>
</organism>
<protein>
    <submittedName>
        <fullName evidence="2">Uncharacterized protein</fullName>
    </submittedName>
</protein>
<accession>A0A2J7ZMD3</accession>
<proteinExistence type="predicted"/>
<dbReference type="AlphaFoldDB" id="A0A2J7ZMD3"/>
<sequence>MSARQMHRSQGGSTGRRRRSPFEALPGLFETDEAEVRTGDYQPASIQYPYHMDERDNVFYGIREGKDEKRDHKDLEAYTEKEWMDGYDCLAYLEEGVLQQGLWGKVLGWGHQVGVGRLVVFLDDNMGGNYRENRLRYTT</sequence>